<evidence type="ECO:0000256" key="2">
    <source>
        <dbReference type="ARBA" id="ARBA00022980"/>
    </source>
</evidence>
<comment type="similarity">
    <text evidence="1 5 6">Belongs to the universal ribosomal protein uL5 family.</text>
</comment>
<evidence type="ECO:0000256" key="5">
    <source>
        <dbReference type="HAMAP-Rule" id="MF_01333"/>
    </source>
</evidence>
<dbReference type="GO" id="GO:1990904">
    <property type="term" value="C:ribonucleoprotein complex"/>
    <property type="evidence" value="ECO:0007669"/>
    <property type="project" value="UniProtKB-KW"/>
</dbReference>
<sequence>MPQLLEQYKKHSAPLLQKEFNISNIMATPKLLKVVINVGVGRLSKDDKALERIAGDVATLAGQKPILRPAKKSIASFKIREGAPVGISVTLRGKRMYDFTDRFVNIALPRSRDFRGISVQNIDKNGNLNVGIKESSIFPELSYENVKDIFGLQVTFTTNAKKQSEGLALFKSLGFPIR</sequence>
<feature type="domain" description="Large ribosomal subunit protein uL5 N-terminal" evidence="7">
    <location>
        <begin position="24"/>
        <end position="80"/>
    </location>
</feature>
<dbReference type="SUPFAM" id="SSF55282">
    <property type="entry name" value="RL5-like"/>
    <property type="match status" value="1"/>
</dbReference>
<dbReference type="InterPro" id="IPR031310">
    <property type="entry name" value="Ribosomal_uL5_N"/>
</dbReference>
<keyword evidence="3 5" id="KW-0687">Ribonucleoprotein</keyword>
<evidence type="ECO:0000256" key="1">
    <source>
        <dbReference type="ARBA" id="ARBA00008553"/>
    </source>
</evidence>
<dbReference type="GO" id="GO:0003735">
    <property type="term" value="F:structural constituent of ribosome"/>
    <property type="evidence" value="ECO:0007669"/>
    <property type="project" value="InterPro"/>
</dbReference>
<dbReference type="InterPro" id="IPR020930">
    <property type="entry name" value="Ribosomal_uL5_bac-type"/>
</dbReference>
<dbReference type="GO" id="GO:0005840">
    <property type="term" value="C:ribosome"/>
    <property type="evidence" value="ECO:0007669"/>
    <property type="project" value="UniProtKB-KW"/>
</dbReference>
<evidence type="ECO:0000313" key="9">
    <source>
        <dbReference type="EMBL" id="KKU89981.1"/>
    </source>
</evidence>
<evidence type="ECO:0000256" key="6">
    <source>
        <dbReference type="RuleBase" id="RU003930"/>
    </source>
</evidence>
<accession>A0A0G1U7A6</accession>
<keyword evidence="5" id="KW-0694">RNA-binding</keyword>
<gene>
    <name evidence="5" type="primary">rplE</name>
    <name evidence="9" type="ORF">UY20_C0003G0020</name>
</gene>
<dbReference type="Pfam" id="PF00281">
    <property type="entry name" value="Ribosomal_L5"/>
    <property type="match status" value="1"/>
</dbReference>
<dbReference type="InterPro" id="IPR031309">
    <property type="entry name" value="Ribosomal_uL5_C"/>
</dbReference>
<dbReference type="GO" id="GO:0019843">
    <property type="term" value="F:rRNA binding"/>
    <property type="evidence" value="ECO:0007669"/>
    <property type="project" value="UniProtKB-UniRule"/>
</dbReference>
<dbReference type="NCBIfam" id="NF000585">
    <property type="entry name" value="PRK00010.1"/>
    <property type="match status" value="1"/>
</dbReference>
<dbReference type="Gene3D" id="3.30.1440.10">
    <property type="match status" value="1"/>
</dbReference>
<dbReference type="PANTHER" id="PTHR11994">
    <property type="entry name" value="60S RIBOSOMAL PROTEIN L11-RELATED"/>
    <property type="match status" value="1"/>
</dbReference>
<dbReference type="PIRSF" id="PIRSF002161">
    <property type="entry name" value="Ribosomal_L5"/>
    <property type="match status" value="1"/>
</dbReference>
<dbReference type="Pfam" id="PF00673">
    <property type="entry name" value="Ribosomal_L5_C"/>
    <property type="match status" value="1"/>
</dbReference>
<dbReference type="FunFam" id="3.30.1440.10:FF:000001">
    <property type="entry name" value="50S ribosomal protein L5"/>
    <property type="match status" value="1"/>
</dbReference>
<evidence type="ECO:0000259" key="7">
    <source>
        <dbReference type="Pfam" id="PF00281"/>
    </source>
</evidence>
<keyword evidence="5" id="KW-0699">rRNA-binding</keyword>
<dbReference type="Proteomes" id="UP000034403">
    <property type="component" value="Unassembled WGS sequence"/>
</dbReference>
<feature type="domain" description="Large ribosomal subunit protein uL5 C-terminal" evidence="8">
    <location>
        <begin position="84"/>
        <end position="176"/>
    </location>
</feature>
<evidence type="ECO:0000313" key="10">
    <source>
        <dbReference type="Proteomes" id="UP000034403"/>
    </source>
</evidence>
<comment type="caution">
    <text evidence="9">The sequence shown here is derived from an EMBL/GenBank/DDBJ whole genome shotgun (WGS) entry which is preliminary data.</text>
</comment>
<comment type="function">
    <text evidence="5">This is 1 of the proteins that bind and probably mediate the attachment of the 5S RNA into the large ribosomal subunit, where it forms part of the central protuberance. In the 70S ribosome it contacts protein S13 of the 30S subunit (bridge B1b), connecting the 2 subunits; this bridge is implicated in subunit movement. Contacts the P site tRNA; the 5S rRNA and some of its associated proteins might help stabilize positioning of ribosome-bound tRNAs.</text>
</comment>
<evidence type="ECO:0000256" key="4">
    <source>
        <dbReference type="ARBA" id="ARBA00035245"/>
    </source>
</evidence>
<dbReference type="InterPro" id="IPR022803">
    <property type="entry name" value="Ribosomal_uL5_dom_sf"/>
</dbReference>
<dbReference type="GO" id="GO:0000049">
    <property type="term" value="F:tRNA binding"/>
    <property type="evidence" value="ECO:0007669"/>
    <property type="project" value="UniProtKB-UniRule"/>
</dbReference>
<comment type="subunit">
    <text evidence="5">Part of the 50S ribosomal subunit; part of the 5S rRNA/L5/L18/L25 subcomplex. Contacts the 5S rRNA and the P site tRNA. Forms a bridge to the 30S subunit in the 70S ribosome.</text>
</comment>
<proteinExistence type="inferred from homology"/>
<evidence type="ECO:0000256" key="3">
    <source>
        <dbReference type="ARBA" id="ARBA00023274"/>
    </source>
</evidence>
<dbReference type="GO" id="GO:0006412">
    <property type="term" value="P:translation"/>
    <property type="evidence" value="ECO:0007669"/>
    <property type="project" value="UniProtKB-UniRule"/>
</dbReference>
<keyword evidence="2 5" id="KW-0689">Ribosomal protein</keyword>
<dbReference type="EMBL" id="LCPC01000003">
    <property type="protein sequence ID" value="KKU89981.1"/>
    <property type="molecule type" value="Genomic_DNA"/>
</dbReference>
<organism evidence="9 10">
    <name type="scientific">Candidatus Yanofskybacteria bacterium GW2011_GWA1_48_10</name>
    <dbReference type="NCBI Taxonomy" id="1619022"/>
    <lineage>
        <taxon>Bacteria</taxon>
        <taxon>Candidatus Yanofskyibacteriota</taxon>
    </lineage>
</organism>
<reference evidence="9 10" key="1">
    <citation type="journal article" date="2015" name="Nature">
        <title>rRNA introns, odd ribosomes, and small enigmatic genomes across a large radiation of phyla.</title>
        <authorList>
            <person name="Brown C.T."/>
            <person name="Hug L.A."/>
            <person name="Thomas B.C."/>
            <person name="Sharon I."/>
            <person name="Castelle C.J."/>
            <person name="Singh A."/>
            <person name="Wilkins M.J."/>
            <person name="Williams K.H."/>
            <person name="Banfield J.F."/>
        </authorList>
    </citation>
    <scope>NUCLEOTIDE SEQUENCE [LARGE SCALE GENOMIC DNA]</scope>
</reference>
<dbReference type="AlphaFoldDB" id="A0A0G1U7A6"/>
<name>A0A0G1U7A6_9BACT</name>
<keyword evidence="5" id="KW-0820">tRNA-binding</keyword>
<dbReference type="InterPro" id="IPR002132">
    <property type="entry name" value="Ribosomal_uL5"/>
</dbReference>
<evidence type="ECO:0000259" key="8">
    <source>
        <dbReference type="Pfam" id="PF00673"/>
    </source>
</evidence>
<protein>
    <recommendedName>
        <fullName evidence="4 5">Large ribosomal subunit protein uL5</fullName>
    </recommendedName>
</protein>
<dbReference type="HAMAP" id="MF_01333_B">
    <property type="entry name" value="Ribosomal_uL5_B"/>
    <property type="match status" value="1"/>
</dbReference>
<dbReference type="PATRIC" id="fig|1619022.3.peg.117"/>